<feature type="compositionally biased region" description="Basic and acidic residues" evidence="1">
    <location>
        <begin position="180"/>
        <end position="189"/>
    </location>
</feature>
<gene>
    <name evidence="2" type="ORF">CTheo_6947</name>
</gene>
<dbReference type="EMBL" id="SSOP01000248">
    <property type="protein sequence ID" value="KAB5589611.1"/>
    <property type="molecule type" value="Genomic_DNA"/>
</dbReference>
<reference evidence="2 3" key="1">
    <citation type="journal article" date="2019" name="Fungal Biol. Biotechnol.">
        <title>Draft genome sequence of fastidious pathogen Ceratobasidium theobromae, which causes vascular-streak dieback in Theobroma cacao.</title>
        <authorList>
            <person name="Ali S.S."/>
            <person name="Asman A."/>
            <person name="Shao J."/>
            <person name="Firmansyah A.P."/>
            <person name="Susilo A.W."/>
            <person name="Rosmana A."/>
            <person name="McMahon P."/>
            <person name="Junaid M."/>
            <person name="Guest D."/>
            <person name="Kheng T.Y."/>
            <person name="Meinhardt L.W."/>
            <person name="Bailey B.A."/>
        </authorList>
    </citation>
    <scope>NUCLEOTIDE SEQUENCE [LARGE SCALE GENOMIC DNA]</scope>
    <source>
        <strain evidence="2 3">CT2</strain>
    </source>
</reference>
<comment type="caution">
    <text evidence="2">The sequence shown here is derived from an EMBL/GenBank/DDBJ whole genome shotgun (WGS) entry which is preliminary data.</text>
</comment>
<dbReference type="InterPro" id="IPR011990">
    <property type="entry name" value="TPR-like_helical_dom_sf"/>
</dbReference>
<dbReference type="Gene3D" id="1.25.40.10">
    <property type="entry name" value="Tetratricopeptide repeat domain"/>
    <property type="match status" value="1"/>
</dbReference>
<name>A0A5N5QDS9_9AGAM</name>
<evidence type="ECO:0000313" key="3">
    <source>
        <dbReference type="Proteomes" id="UP000383932"/>
    </source>
</evidence>
<feature type="compositionally biased region" description="Polar residues" evidence="1">
    <location>
        <begin position="160"/>
        <end position="175"/>
    </location>
</feature>
<proteinExistence type="predicted"/>
<feature type="region of interest" description="Disordered" evidence="1">
    <location>
        <begin position="160"/>
        <end position="206"/>
    </location>
</feature>
<organism evidence="2 3">
    <name type="scientific">Ceratobasidium theobromae</name>
    <dbReference type="NCBI Taxonomy" id="1582974"/>
    <lineage>
        <taxon>Eukaryota</taxon>
        <taxon>Fungi</taxon>
        <taxon>Dikarya</taxon>
        <taxon>Basidiomycota</taxon>
        <taxon>Agaricomycotina</taxon>
        <taxon>Agaricomycetes</taxon>
        <taxon>Cantharellales</taxon>
        <taxon>Ceratobasidiaceae</taxon>
        <taxon>Ceratobasidium</taxon>
    </lineage>
</organism>
<sequence length="225" mass="24857">MVGGYESPLSIHSEQRNAMDSPYHVHGASAQAENNIPQDKDGSLRVSLIIHQVSDYQNIYSIMSMNNWAIRHMLQTQWQDASKLLTKASTHSTQVLGARHAITLTCRNNLAISYIYGNQLSRGRKILRSALSAGKQEFGADHLIVTICTNNLADVDASATSPNLGATSPNLSATIPSGPRTERDIDNRNALEIPRNTPGISRETLKPPHRDHVFCIRGNYNLELF</sequence>
<dbReference type="Pfam" id="PF13374">
    <property type="entry name" value="TPR_10"/>
    <property type="match status" value="1"/>
</dbReference>
<keyword evidence="3" id="KW-1185">Reference proteome</keyword>
<dbReference type="AlphaFoldDB" id="A0A5N5QDS9"/>
<accession>A0A5N5QDS9</accession>
<dbReference type="SUPFAM" id="SSF48452">
    <property type="entry name" value="TPR-like"/>
    <property type="match status" value="1"/>
</dbReference>
<protein>
    <submittedName>
        <fullName evidence="2">Uncharacterized protein</fullName>
    </submittedName>
</protein>
<evidence type="ECO:0000313" key="2">
    <source>
        <dbReference type="EMBL" id="KAB5589611.1"/>
    </source>
</evidence>
<evidence type="ECO:0000256" key="1">
    <source>
        <dbReference type="SAM" id="MobiDB-lite"/>
    </source>
</evidence>
<dbReference type="Proteomes" id="UP000383932">
    <property type="component" value="Unassembled WGS sequence"/>
</dbReference>